<feature type="compositionally biased region" description="Low complexity" evidence="6">
    <location>
        <begin position="297"/>
        <end position="309"/>
    </location>
</feature>
<evidence type="ECO:0000313" key="9">
    <source>
        <dbReference type="Proteomes" id="UP000472263"/>
    </source>
</evidence>
<reference evidence="8" key="2">
    <citation type="submission" date="2025-08" db="UniProtKB">
        <authorList>
            <consortium name="Ensembl"/>
        </authorList>
    </citation>
    <scope>IDENTIFICATION</scope>
</reference>
<organism evidence="8 9">
    <name type="scientific">Myripristis murdjan</name>
    <name type="common">pinecone soldierfish</name>
    <dbReference type="NCBI Taxonomy" id="586833"/>
    <lineage>
        <taxon>Eukaryota</taxon>
        <taxon>Metazoa</taxon>
        <taxon>Chordata</taxon>
        <taxon>Craniata</taxon>
        <taxon>Vertebrata</taxon>
        <taxon>Euteleostomi</taxon>
        <taxon>Actinopterygii</taxon>
        <taxon>Neopterygii</taxon>
        <taxon>Teleostei</taxon>
        <taxon>Neoteleostei</taxon>
        <taxon>Acanthomorphata</taxon>
        <taxon>Holocentriformes</taxon>
        <taxon>Holocentridae</taxon>
        <taxon>Myripristis</taxon>
    </lineage>
</organism>
<dbReference type="InterPro" id="IPR046350">
    <property type="entry name" value="Cystatin_sf"/>
</dbReference>
<feature type="domain" description="Cystatin kininogen-type" evidence="7">
    <location>
        <begin position="138"/>
        <end position="243"/>
    </location>
</feature>
<sequence>ILLFCCACSHDWSLFSSVMGVLDLVEVQPGVLVFCDDPVVEKAASSALDKFNEKVLVGHKLALYQILEASKAENDSGSVFSVQFSSRRSDCAAGSSKPWIECNYLPDGRFLCPPSVPPAEPVTPELAQCLGCPEEVEANSEDLRVPLNTSVNKYNSISDSTHLFKLHTIGYTTRQVVAGFRYKLSFDMRKTTCAKAEHKELNDLCELDDKDLEFVNCNSTVDVAPWRHELPEANVECEPGALSTMFTRRRPPGFSPLRNVVDLHQSSSSNIAAAVSPFHCPSKPWKEFSPVAPTPADPTGAGPALAPTPSEGDFTDLDLVDALV</sequence>
<evidence type="ECO:0000313" key="8">
    <source>
        <dbReference type="Ensembl" id="ENSMMDP00005013749.1"/>
    </source>
</evidence>
<reference evidence="8" key="1">
    <citation type="submission" date="2019-06" db="EMBL/GenBank/DDBJ databases">
        <authorList>
            <consortium name="Wellcome Sanger Institute Data Sharing"/>
        </authorList>
    </citation>
    <scope>NUCLEOTIDE SEQUENCE [LARGE SCALE GENOMIC DNA]</scope>
</reference>
<dbReference type="GO" id="GO:0030195">
    <property type="term" value="P:negative regulation of blood coagulation"/>
    <property type="evidence" value="ECO:0007669"/>
    <property type="project" value="TreeGrafter"/>
</dbReference>
<dbReference type="CDD" id="cd00042">
    <property type="entry name" value="CY"/>
    <property type="match status" value="1"/>
</dbReference>
<dbReference type="PANTHER" id="PTHR13814">
    <property type="entry name" value="FETUIN"/>
    <property type="match status" value="1"/>
</dbReference>
<evidence type="ECO:0000256" key="4">
    <source>
        <dbReference type="ARBA" id="ARBA00023157"/>
    </source>
</evidence>
<dbReference type="FunFam" id="3.10.450.10:FF:000002">
    <property type="entry name" value="Kininogen 1"/>
    <property type="match status" value="1"/>
</dbReference>
<dbReference type="GO" id="GO:0072562">
    <property type="term" value="C:blood microparticle"/>
    <property type="evidence" value="ECO:0007669"/>
    <property type="project" value="TreeGrafter"/>
</dbReference>
<dbReference type="InterPro" id="IPR027358">
    <property type="entry name" value="Kininogen-type_cystatin_dom"/>
</dbReference>
<keyword evidence="2" id="KW-0789">Thiol protease inhibitor</keyword>
<dbReference type="PANTHER" id="PTHR13814:SF12">
    <property type="entry name" value="KININOGEN-1"/>
    <property type="match status" value="1"/>
</dbReference>
<evidence type="ECO:0000256" key="6">
    <source>
        <dbReference type="SAM" id="MobiDB-lite"/>
    </source>
</evidence>
<protein>
    <submittedName>
        <fullName evidence="8">Kininogen 1</fullName>
    </submittedName>
</protein>
<dbReference type="InterPro" id="IPR000010">
    <property type="entry name" value="Cystatin_dom"/>
</dbReference>
<accession>A0A667XNL9</accession>
<dbReference type="SUPFAM" id="SSF54403">
    <property type="entry name" value="Cystatin/monellin"/>
    <property type="match status" value="2"/>
</dbReference>
<evidence type="ECO:0000256" key="2">
    <source>
        <dbReference type="ARBA" id="ARBA00022704"/>
    </source>
</evidence>
<dbReference type="GO" id="GO:0007204">
    <property type="term" value="P:positive regulation of cytosolic calcium ion concentration"/>
    <property type="evidence" value="ECO:0007669"/>
    <property type="project" value="TreeGrafter"/>
</dbReference>
<dbReference type="Proteomes" id="UP000472263">
    <property type="component" value="Chromosome 4"/>
</dbReference>
<evidence type="ECO:0000256" key="1">
    <source>
        <dbReference type="ARBA" id="ARBA00022690"/>
    </source>
</evidence>
<keyword evidence="5" id="KW-0325">Glycoprotein</keyword>
<dbReference type="GeneTree" id="ENSGT00940000169190"/>
<evidence type="ECO:0000259" key="7">
    <source>
        <dbReference type="PROSITE" id="PS51647"/>
    </source>
</evidence>
<dbReference type="Ensembl" id="ENSMMDT00005014143.1">
    <property type="protein sequence ID" value="ENSMMDP00005013749.1"/>
    <property type="gene ID" value="ENSMMDG00005007133.1"/>
</dbReference>
<keyword evidence="4" id="KW-1015">Disulfide bond</keyword>
<evidence type="ECO:0000256" key="3">
    <source>
        <dbReference type="ARBA" id="ARBA00022729"/>
    </source>
</evidence>
<dbReference type="SMART" id="SM00043">
    <property type="entry name" value="CY"/>
    <property type="match status" value="1"/>
</dbReference>
<dbReference type="GO" id="GO:0004869">
    <property type="term" value="F:cysteine-type endopeptidase inhibitor activity"/>
    <property type="evidence" value="ECO:0007669"/>
    <property type="project" value="UniProtKB-KW"/>
</dbReference>
<keyword evidence="9" id="KW-1185">Reference proteome</keyword>
<keyword evidence="3" id="KW-0732">Signal</keyword>
<dbReference type="AlphaFoldDB" id="A0A667XNL9"/>
<reference evidence="8" key="3">
    <citation type="submission" date="2025-09" db="UniProtKB">
        <authorList>
            <consortium name="Ensembl"/>
        </authorList>
    </citation>
    <scope>IDENTIFICATION</scope>
</reference>
<dbReference type="PROSITE" id="PS51647">
    <property type="entry name" value="CYSTATIN_KININOGEN"/>
    <property type="match status" value="1"/>
</dbReference>
<keyword evidence="1" id="KW-0646">Protease inhibitor</keyword>
<name>A0A667XNL9_9TELE</name>
<gene>
    <name evidence="8" type="primary">kng1</name>
</gene>
<feature type="region of interest" description="Disordered" evidence="6">
    <location>
        <begin position="286"/>
        <end position="313"/>
    </location>
</feature>
<dbReference type="Gene3D" id="3.10.450.10">
    <property type="match status" value="2"/>
</dbReference>
<dbReference type="Pfam" id="PF00031">
    <property type="entry name" value="Cystatin"/>
    <property type="match status" value="2"/>
</dbReference>
<proteinExistence type="predicted"/>
<evidence type="ECO:0000256" key="5">
    <source>
        <dbReference type="ARBA" id="ARBA00023180"/>
    </source>
</evidence>
<dbReference type="InterPro" id="IPR050735">
    <property type="entry name" value="Kininogen_Fetuin_HRG"/>
</dbReference>